<dbReference type="Proteomes" id="UP000054408">
    <property type="component" value="Unassembled WGS sequence"/>
</dbReference>
<feature type="chain" id="PRO_5005537337" evidence="2">
    <location>
        <begin position="17"/>
        <end position="135"/>
    </location>
</feature>
<dbReference type="EMBL" id="GL349454">
    <property type="protein sequence ID" value="KNC49338.1"/>
    <property type="molecule type" value="Genomic_DNA"/>
</dbReference>
<dbReference type="GeneID" id="25564769"/>
<dbReference type="AlphaFoldDB" id="A0A0L0DDD4"/>
<evidence type="ECO:0000313" key="3">
    <source>
        <dbReference type="EMBL" id="KNC49338.1"/>
    </source>
</evidence>
<evidence type="ECO:0000256" key="1">
    <source>
        <dbReference type="SAM" id="Coils"/>
    </source>
</evidence>
<keyword evidence="1" id="KW-0175">Coiled coil</keyword>
<sequence length="135" mass="15344">MAIILILILVPGLVRATALEQLRDMRHKMRIEFERQRKERNIVRQGQDIANSRLATLLQIIKIMKTKIEAQDLRLAQFEQQLANVAARIGPAQLQTEHHDTPALEPASTIDFFDDAAEEPLTQPRPDSNLSSPIM</sequence>
<keyword evidence="4" id="KW-1185">Reference proteome</keyword>
<organism evidence="3 4">
    <name type="scientific">Thecamonas trahens ATCC 50062</name>
    <dbReference type="NCBI Taxonomy" id="461836"/>
    <lineage>
        <taxon>Eukaryota</taxon>
        <taxon>Apusozoa</taxon>
        <taxon>Apusomonadida</taxon>
        <taxon>Apusomonadidae</taxon>
        <taxon>Thecamonas</taxon>
    </lineage>
</organism>
<evidence type="ECO:0000313" key="4">
    <source>
        <dbReference type="Proteomes" id="UP000054408"/>
    </source>
</evidence>
<feature type="signal peptide" evidence="2">
    <location>
        <begin position="1"/>
        <end position="16"/>
    </location>
</feature>
<accession>A0A0L0DDD4</accession>
<feature type="coiled-coil region" evidence="1">
    <location>
        <begin position="19"/>
        <end position="88"/>
    </location>
</feature>
<reference evidence="3 4" key="1">
    <citation type="submission" date="2010-05" db="EMBL/GenBank/DDBJ databases">
        <title>The Genome Sequence of Thecamonas trahens ATCC 50062.</title>
        <authorList>
            <consortium name="The Broad Institute Genome Sequencing Platform"/>
            <person name="Russ C."/>
            <person name="Cuomo C."/>
            <person name="Shea T."/>
            <person name="Young S.K."/>
            <person name="Zeng Q."/>
            <person name="Koehrsen M."/>
            <person name="Haas B."/>
            <person name="Borodovsky M."/>
            <person name="Guigo R."/>
            <person name="Alvarado L."/>
            <person name="Berlin A."/>
            <person name="Bochicchio J."/>
            <person name="Borenstein D."/>
            <person name="Chapman S."/>
            <person name="Chen Z."/>
            <person name="Freedman E."/>
            <person name="Gellesch M."/>
            <person name="Goldberg J."/>
            <person name="Griggs A."/>
            <person name="Gujja S."/>
            <person name="Heilman E."/>
            <person name="Heiman D."/>
            <person name="Hepburn T."/>
            <person name="Howarth C."/>
            <person name="Jen D."/>
            <person name="Larson L."/>
            <person name="Mehta T."/>
            <person name="Park D."/>
            <person name="Pearson M."/>
            <person name="Roberts A."/>
            <person name="Saif S."/>
            <person name="Shenoy N."/>
            <person name="Sisk P."/>
            <person name="Stolte C."/>
            <person name="Sykes S."/>
            <person name="Thomson T."/>
            <person name="Walk T."/>
            <person name="White J."/>
            <person name="Yandava C."/>
            <person name="Burger G."/>
            <person name="Gray M.W."/>
            <person name="Holland P.W.H."/>
            <person name="King N."/>
            <person name="Lang F.B.F."/>
            <person name="Roger A.J."/>
            <person name="Ruiz-Trillo I."/>
            <person name="Lander E."/>
            <person name="Nusbaum C."/>
        </authorList>
    </citation>
    <scope>NUCLEOTIDE SEQUENCE [LARGE SCALE GENOMIC DNA]</scope>
    <source>
        <strain evidence="3 4">ATCC 50062</strain>
    </source>
</reference>
<dbReference type="RefSeq" id="XP_013758046.1">
    <property type="nucleotide sequence ID" value="XM_013902592.1"/>
</dbReference>
<proteinExistence type="predicted"/>
<gene>
    <name evidence="3" type="ORF">AMSG_05337</name>
</gene>
<protein>
    <submittedName>
        <fullName evidence="3">Uncharacterized protein</fullName>
    </submittedName>
</protein>
<keyword evidence="2" id="KW-0732">Signal</keyword>
<evidence type="ECO:0000256" key="2">
    <source>
        <dbReference type="SAM" id="SignalP"/>
    </source>
</evidence>
<name>A0A0L0DDD4_THETB</name>